<dbReference type="InterPro" id="IPR007837">
    <property type="entry name" value="DinB"/>
</dbReference>
<keyword evidence="5" id="KW-1185">Reference proteome</keyword>
<dbReference type="AlphaFoldDB" id="A0AAP5I5Y0"/>
<dbReference type="EMBL" id="JAALHA020000004">
    <property type="protein sequence ID" value="MDR9895421.1"/>
    <property type="molecule type" value="Genomic_DNA"/>
</dbReference>
<sequence length="163" mass="19255">MLIQHFQMMARYNTLANRKLYEACSQLTDEERKRIRPAFFKSIHGTLNHIMVGDRIWMGRFEGKQMPSTNLDAILYEEFDELQQVRVIEDERIEAWMSGLNEDFLSKTISYVNNQGNQHTDPVNLLLAHFFNHQTHHRGQIHDLLSQTEIPPPSLDMHRILRP</sequence>
<dbReference type="SUPFAM" id="SSF109854">
    <property type="entry name" value="DinB/YfiT-like putative metalloenzymes"/>
    <property type="match status" value="1"/>
</dbReference>
<feature type="binding site" evidence="3">
    <location>
        <position position="133"/>
    </location>
    <ligand>
        <name>a divalent metal cation</name>
        <dbReference type="ChEBI" id="CHEBI:60240"/>
    </ligand>
</feature>
<keyword evidence="2 3" id="KW-0479">Metal-binding</keyword>
<comment type="similarity">
    <text evidence="1">Belongs to the DinB family.</text>
</comment>
<dbReference type="PANTHER" id="PTHR37302:SF1">
    <property type="entry name" value="PROTEIN DINB"/>
    <property type="match status" value="1"/>
</dbReference>
<name>A0AAP5I5Y0_9CYAN</name>
<evidence type="ECO:0000313" key="5">
    <source>
        <dbReference type="Proteomes" id="UP000667802"/>
    </source>
</evidence>
<reference evidence="5" key="1">
    <citation type="journal article" date="2021" name="Science">
        <title>Hunting the eagle killer: A cyanobacterial neurotoxin causes vacuolar myelinopathy.</title>
        <authorList>
            <person name="Breinlinger S."/>
            <person name="Phillips T.J."/>
            <person name="Haram B.N."/>
            <person name="Mares J."/>
            <person name="Martinez Yerena J.A."/>
            <person name="Hrouzek P."/>
            <person name="Sobotka R."/>
            <person name="Henderson W.M."/>
            <person name="Schmieder P."/>
            <person name="Williams S.M."/>
            <person name="Lauderdale J.D."/>
            <person name="Wilde H.D."/>
            <person name="Gerrin W."/>
            <person name="Kust A."/>
            <person name="Washington J.W."/>
            <person name="Wagner C."/>
            <person name="Geier B."/>
            <person name="Liebeke M."/>
            <person name="Enke H."/>
            <person name="Niedermeyer T.H.J."/>
            <person name="Wilde S.B."/>
        </authorList>
    </citation>
    <scope>NUCLEOTIDE SEQUENCE [LARGE SCALE GENOMIC DNA]</scope>
    <source>
        <strain evidence="5">Thurmond2011</strain>
    </source>
</reference>
<proteinExistence type="inferred from homology"/>
<evidence type="ECO:0000313" key="4">
    <source>
        <dbReference type="EMBL" id="MDR9895421.1"/>
    </source>
</evidence>
<feature type="binding site" evidence="3">
    <location>
        <position position="137"/>
    </location>
    <ligand>
        <name>a divalent metal cation</name>
        <dbReference type="ChEBI" id="CHEBI:60240"/>
    </ligand>
</feature>
<comment type="caution">
    <text evidence="4">The sequence shown here is derived from an EMBL/GenBank/DDBJ whole genome shotgun (WGS) entry which is preliminary data.</text>
</comment>
<feature type="binding site" evidence="3">
    <location>
        <position position="49"/>
    </location>
    <ligand>
        <name>a divalent metal cation</name>
        <dbReference type="ChEBI" id="CHEBI:60240"/>
    </ligand>
</feature>
<dbReference type="PANTHER" id="PTHR37302">
    <property type="entry name" value="SLR1116 PROTEIN"/>
    <property type="match status" value="1"/>
</dbReference>
<gene>
    <name evidence="4" type="ORF">G7B40_012700</name>
</gene>
<dbReference type="Pfam" id="PF05163">
    <property type="entry name" value="DinB"/>
    <property type="match status" value="1"/>
</dbReference>
<accession>A0AAP5I5Y0</accession>
<evidence type="ECO:0000256" key="3">
    <source>
        <dbReference type="PIRSR" id="PIRSR607837-1"/>
    </source>
</evidence>
<dbReference type="GO" id="GO:0046872">
    <property type="term" value="F:metal ion binding"/>
    <property type="evidence" value="ECO:0007669"/>
    <property type="project" value="UniProtKB-KW"/>
</dbReference>
<evidence type="ECO:0000256" key="1">
    <source>
        <dbReference type="ARBA" id="ARBA00008635"/>
    </source>
</evidence>
<evidence type="ECO:0000256" key="2">
    <source>
        <dbReference type="ARBA" id="ARBA00022723"/>
    </source>
</evidence>
<dbReference type="Proteomes" id="UP000667802">
    <property type="component" value="Unassembled WGS sequence"/>
</dbReference>
<dbReference type="RefSeq" id="WP_208343935.1">
    <property type="nucleotide sequence ID" value="NZ_CAWQFN010000422.1"/>
</dbReference>
<dbReference type="InterPro" id="IPR034660">
    <property type="entry name" value="DinB/YfiT-like"/>
</dbReference>
<organism evidence="4 5">
    <name type="scientific">Aetokthonos hydrillicola Thurmond2011</name>
    <dbReference type="NCBI Taxonomy" id="2712845"/>
    <lineage>
        <taxon>Bacteria</taxon>
        <taxon>Bacillati</taxon>
        <taxon>Cyanobacteriota</taxon>
        <taxon>Cyanophyceae</taxon>
        <taxon>Nostocales</taxon>
        <taxon>Hapalosiphonaceae</taxon>
        <taxon>Aetokthonos</taxon>
    </lineage>
</organism>
<dbReference type="Gene3D" id="1.20.120.450">
    <property type="entry name" value="dinb family like domain"/>
    <property type="match status" value="1"/>
</dbReference>
<protein>
    <submittedName>
        <fullName evidence="4">DinB family protein</fullName>
    </submittedName>
</protein>